<dbReference type="PATRIC" id="fig|431306.5.peg.753"/>
<proteinExistence type="predicted"/>
<sequence length="199" mass="21477">MQHTPVYLTDLAASERLTLWTIRRLAGAPPPCGAAPGASGSLFLPCFRQEFMAVSQAFQDALTDMAAHEMPALDICAGSTLAVTETEYNLLLATEAAQNERETDMQALLSPLLPFARLRQRMMAALTTLGACLAGAGYWLSHHAARPLQQPTAVPGMSRAAYPATAALSVARWHDLDMSIAHSWRYAPPRRSFAQPNAG</sequence>
<evidence type="ECO:0000313" key="3">
    <source>
        <dbReference type="Proteomes" id="UP000068250"/>
    </source>
</evidence>
<evidence type="ECO:0000313" key="1">
    <source>
        <dbReference type="EMBL" id="CEF54421.1"/>
    </source>
</evidence>
<dbReference type="Proteomes" id="UP000068250">
    <property type="component" value="Chromosome I"/>
</dbReference>
<dbReference type="EMBL" id="WOTE01000003">
    <property type="protein sequence ID" value="NHO39361.1"/>
    <property type="molecule type" value="Genomic_DNA"/>
</dbReference>
<name>A0A0U5F3J5_9PROT</name>
<dbReference type="OrthoDB" id="7274964at2"/>
<dbReference type="EMBL" id="LN609302">
    <property type="protein sequence ID" value="CEF54421.1"/>
    <property type="molecule type" value="Genomic_DNA"/>
</dbReference>
<organism evidence="1 3">
    <name type="scientific">Acetobacter ghanensis</name>
    <dbReference type="NCBI Taxonomy" id="431306"/>
    <lineage>
        <taxon>Bacteria</taxon>
        <taxon>Pseudomonadati</taxon>
        <taxon>Pseudomonadota</taxon>
        <taxon>Alphaproteobacteria</taxon>
        <taxon>Acetobacterales</taxon>
        <taxon>Acetobacteraceae</taxon>
        <taxon>Acetobacter</taxon>
    </lineage>
</organism>
<reference evidence="2 4" key="3">
    <citation type="journal article" date="2020" name="Int. J. Syst. Evol. Microbiol.">
        <title>Novel acetic acid bacteria from cider fermentations: Acetobacter conturbans sp. nov. and Acetobacter fallax sp. nov.</title>
        <authorList>
            <person name="Sombolestani A.S."/>
            <person name="Cleenwerck I."/>
            <person name="Cnockaert M."/>
            <person name="Borremans W."/>
            <person name="Wieme A.D."/>
            <person name="De Vuyst L."/>
            <person name="Vandamme P."/>
        </authorList>
    </citation>
    <scope>NUCLEOTIDE SEQUENCE [LARGE SCALE GENOMIC DNA]</scope>
    <source>
        <strain evidence="2 4">LMG 23848</strain>
    </source>
</reference>
<keyword evidence="4" id="KW-1185">Reference proteome</keyword>
<reference evidence="1" key="2">
    <citation type="submission" date="2014-09" db="EMBL/GenBank/DDBJ databases">
        <authorList>
            <person name="Magalhaes I.L.F."/>
            <person name="Oliveira U."/>
            <person name="Santos F.R."/>
            <person name="Vidigal T.H.D.A."/>
            <person name="Brescovit A.D."/>
            <person name="Santos A.J."/>
        </authorList>
    </citation>
    <scope>NUCLEOTIDE SEQUENCE</scope>
    <source>
        <strain evidence="1">LMG 23848T</strain>
    </source>
</reference>
<evidence type="ECO:0000313" key="2">
    <source>
        <dbReference type="EMBL" id="NHO39361.1"/>
    </source>
</evidence>
<dbReference type="AlphaFoldDB" id="A0A0U5F3J5"/>
<dbReference type="STRING" id="431306.AGA_773"/>
<dbReference type="RefSeq" id="WP_059023025.1">
    <property type="nucleotide sequence ID" value="NZ_LN609302.1"/>
</dbReference>
<evidence type="ECO:0000313" key="4">
    <source>
        <dbReference type="Proteomes" id="UP000657200"/>
    </source>
</evidence>
<accession>A0A0U5F3J5</accession>
<reference evidence="3" key="1">
    <citation type="submission" date="2014-09" db="EMBL/GenBank/DDBJ databases">
        <authorList>
            <person name="Illeghems K.G."/>
        </authorList>
    </citation>
    <scope>NUCLEOTIDE SEQUENCE [LARGE SCALE GENOMIC DNA]</scope>
    <source>
        <strain evidence="3">LMG 23848T</strain>
    </source>
</reference>
<protein>
    <submittedName>
        <fullName evidence="1">Uncharacterized protein</fullName>
    </submittedName>
</protein>
<gene>
    <name evidence="1" type="ORF">AGA_773</name>
    <name evidence="2" type="ORF">GOB80_06610</name>
</gene>
<dbReference type="Proteomes" id="UP000657200">
    <property type="component" value="Unassembled WGS sequence"/>
</dbReference>